<organism evidence="2 3">
    <name type="scientific">Bombilactobacillus thymidiniphilus</name>
    <dbReference type="NCBI Taxonomy" id="2923363"/>
    <lineage>
        <taxon>Bacteria</taxon>
        <taxon>Bacillati</taxon>
        <taxon>Bacillota</taxon>
        <taxon>Bacilli</taxon>
        <taxon>Lactobacillales</taxon>
        <taxon>Lactobacillaceae</taxon>
        <taxon>Bombilactobacillus</taxon>
    </lineage>
</organism>
<proteinExistence type="predicted"/>
<feature type="transmembrane region" description="Helical" evidence="1">
    <location>
        <begin position="6"/>
        <end position="23"/>
    </location>
</feature>
<dbReference type="RefSeq" id="WP_249512645.1">
    <property type="nucleotide sequence ID" value="NZ_CP093365.1"/>
</dbReference>
<evidence type="ECO:0008006" key="4">
    <source>
        <dbReference type="Google" id="ProtNLM"/>
    </source>
</evidence>
<dbReference type="Proteomes" id="UP000831947">
    <property type="component" value="Chromosome"/>
</dbReference>
<feature type="transmembrane region" description="Helical" evidence="1">
    <location>
        <begin position="35"/>
        <end position="58"/>
    </location>
</feature>
<name>A0ABY4PCD3_9LACO</name>
<gene>
    <name evidence="2" type="ORF">MOO47_06505</name>
</gene>
<keyword evidence="3" id="KW-1185">Reference proteome</keyword>
<reference evidence="2 3" key="1">
    <citation type="journal article" date="2022" name="Int. J. Syst. Evol. Microbiol.">
        <title>Apilactobacillus apisilvae sp. nov., Nicolia spurrieriana gen. nov. sp. nov., Bombilactobacillus folatiphilus sp. nov. and Bombilactobacillus thymidiniphilus sp. nov., four new lactic acid bacterial isolates from stingless bees Tetragonula carbonaria and Austroplebeia australis.</title>
        <authorList>
            <person name="Oliphant S.A."/>
            <person name="Watson-Haigh N.S."/>
            <person name="Sumby K.M."/>
            <person name="Gardner J."/>
            <person name="Groom S."/>
            <person name="Jiranek V."/>
        </authorList>
    </citation>
    <scope>NUCLEOTIDE SEQUENCE [LARGE SCALE GENOMIC DNA]</scope>
    <source>
        <strain evidence="2 3">SG4_A1</strain>
    </source>
</reference>
<evidence type="ECO:0000313" key="3">
    <source>
        <dbReference type="Proteomes" id="UP000831947"/>
    </source>
</evidence>
<dbReference type="EMBL" id="CP093365">
    <property type="protein sequence ID" value="UQS83419.1"/>
    <property type="molecule type" value="Genomic_DNA"/>
</dbReference>
<keyword evidence="1" id="KW-1133">Transmembrane helix</keyword>
<evidence type="ECO:0000313" key="2">
    <source>
        <dbReference type="EMBL" id="UQS83419.1"/>
    </source>
</evidence>
<sequence>MNLIISIIIIMLGIWQLVQIFRGTRQQVDTKYRNIMFSARLGNLVIAILLFVLAIMILSKK</sequence>
<evidence type="ECO:0000256" key="1">
    <source>
        <dbReference type="SAM" id="Phobius"/>
    </source>
</evidence>
<keyword evidence="1" id="KW-0812">Transmembrane</keyword>
<keyword evidence="1" id="KW-0472">Membrane</keyword>
<protein>
    <recommendedName>
        <fullName evidence="4">HIG1 domain-containing protein</fullName>
    </recommendedName>
</protein>
<accession>A0ABY4PCD3</accession>